<dbReference type="InterPro" id="IPR029058">
    <property type="entry name" value="AB_hydrolase_fold"/>
</dbReference>
<evidence type="ECO:0000313" key="3">
    <source>
        <dbReference type="Proteomes" id="UP000546031"/>
    </source>
</evidence>
<feature type="domain" description="AB hydrolase-1" evidence="1">
    <location>
        <begin position="45"/>
        <end position="285"/>
    </location>
</feature>
<dbReference type="InterPro" id="IPR017497">
    <property type="entry name" value="BchO"/>
</dbReference>
<dbReference type="RefSeq" id="WP_176273204.1">
    <property type="nucleotide sequence ID" value="NZ_JABWTA010000001.1"/>
</dbReference>
<dbReference type="NCBIfam" id="TIGR03056">
    <property type="entry name" value="bchO_mg_che_rel"/>
    <property type="match status" value="1"/>
</dbReference>
<dbReference type="PANTHER" id="PTHR43689:SF8">
    <property type="entry name" value="ALPHA_BETA-HYDROLASES SUPERFAMILY PROTEIN"/>
    <property type="match status" value="1"/>
</dbReference>
<keyword evidence="2" id="KW-0378">Hydrolase</keyword>
<organism evidence="2 3">
    <name type="scientific">Altererythrobacter lutimaris</name>
    <dbReference type="NCBI Taxonomy" id="2743979"/>
    <lineage>
        <taxon>Bacteria</taxon>
        <taxon>Pseudomonadati</taxon>
        <taxon>Pseudomonadota</taxon>
        <taxon>Alphaproteobacteria</taxon>
        <taxon>Sphingomonadales</taxon>
        <taxon>Erythrobacteraceae</taxon>
        <taxon>Altererythrobacter</taxon>
    </lineage>
</organism>
<dbReference type="GO" id="GO:0016787">
    <property type="term" value="F:hydrolase activity"/>
    <property type="evidence" value="ECO:0007669"/>
    <property type="project" value="UniProtKB-KW"/>
</dbReference>
<dbReference type="SUPFAM" id="SSF53474">
    <property type="entry name" value="alpha/beta-Hydrolases"/>
    <property type="match status" value="1"/>
</dbReference>
<proteinExistence type="predicted"/>
<dbReference type="Gene3D" id="3.40.50.1820">
    <property type="entry name" value="alpha/beta hydrolase"/>
    <property type="match status" value="1"/>
</dbReference>
<accession>A0A850HBR7</accession>
<evidence type="ECO:0000259" key="1">
    <source>
        <dbReference type="Pfam" id="PF12697"/>
    </source>
</evidence>
<evidence type="ECO:0000313" key="2">
    <source>
        <dbReference type="EMBL" id="NVE94990.1"/>
    </source>
</evidence>
<dbReference type="AlphaFoldDB" id="A0A850HBR7"/>
<gene>
    <name evidence="2" type="ORF">HUO12_08785</name>
</gene>
<dbReference type="Pfam" id="PF12697">
    <property type="entry name" value="Abhydrolase_6"/>
    <property type="match status" value="1"/>
</dbReference>
<name>A0A850HBR7_9SPHN</name>
<dbReference type="InterPro" id="IPR000073">
    <property type="entry name" value="AB_hydrolase_1"/>
</dbReference>
<sequence length="306" mass="33088">MSRPLHWEREGRNWPHREASRFVEVSGLRWHIQQMGSAKSDYPKLLLLHGTGASVHSWHGLMPLLAERFEVFAPDLPGHAFTAGKPRGGLTLAGIVSALSDLLEQERFEPDMVVGHSAGAAIALEWALRHSGDIPLVGLNPAIMPFRGPAAQVFPAMAKLLLVNPFAPRIFARMAQVPGEAARFLQRATGSRTDPVSEACYATLFGNHRHARGALEMMANWDLDALKTRLSKVTNPTLLIHSSKDKAIPLASVEAAQRLLPDARLELINGAGHLAHEQQPGTIAALIAGFAAELGILAPEDAQATP</sequence>
<dbReference type="Proteomes" id="UP000546031">
    <property type="component" value="Unassembled WGS sequence"/>
</dbReference>
<comment type="caution">
    <text evidence="2">The sequence shown here is derived from an EMBL/GenBank/DDBJ whole genome shotgun (WGS) entry which is preliminary data.</text>
</comment>
<dbReference type="PRINTS" id="PR00111">
    <property type="entry name" value="ABHYDROLASE"/>
</dbReference>
<dbReference type="PANTHER" id="PTHR43689">
    <property type="entry name" value="HYDROLASE"/>
    <property type="match status" value="1"/>
</dbReference>
<keyword evidence="3" id="KW-1185">Reference proteome</keyword>
<protein>
    <submittedName>
        <fullName evidence="2">Alpha/beta fold hydrolase</fullName>
    </submittedName>
</protein>
<dbReference type="EMBL" id="JABWTA010000001">
    <property type="protein sequence ID" value="NVE94990.1"/>
    <property type="molecule type" value="Genomic_DNA"/>
</dbReference>
<reference evidence="2 3" key="1">
    <citation type="submission" date="2020-06" db="EMBL/GenBank/DDBJ databases">
        <title>Altererythrobacter lutimaris sp. nov., a marine bacterium isolated from a tidal flat.</title>
        <authorList>
            <person name="Kim D."/>
            <person name="Yoo Y."/>
            <person name="Kim J.-J."/>
        </authorList>
    </citation>
    <scope>NUCLEOTIDE SEQUENCE [LARGE SCALE GENOMIC DNA]</scope>
    <source>
        <strain evidence="2 3">JGD-16</strain>
    </source>
</reference>